<proteinExistence type="predicted"/>
<dbReference type="OrthoDB" id="9761045at2"/>
<feature type="domain" description="Alpha-L-rhamnosidase C-terminal" evidence="7">
    <location>
        <begin position="818"/>
        <end position="888"/>
    </location>
</feature>
<dbReference type="Proteomes" id="UP000247569">
    <property type="component" value="Unassembled WGS sequence"/>
</dbReference>
<dbReference type="RefSeq" id="WP_040740780.1">
    <property type="nucleotide sequence ID" value="NZ_QJKF01000011.1"/>
</dbReference>
<dbReference type="InterPro" id="IPR035396">
    <property type="entry name" value="Bac_rhamnosid6H"/>
</dbReference>
<dbReference type="GO" id="GO:0005975">
    <property type="term" value="P:carbohydrate metabolic process"/>
    <property type="evidence" value="ECO:0007669"/>
    <property type="project" value="InterPro"/>
</dbReference>
<evidence type="ECO:0000313" key="8">
    <source>
        <dbReference type="EMBL" id="PXX59780.1"/>
    </source>
</evidence>
<dbReference type="PANTHER" id="PTHR33307">
    <property type="entry name" value="ALPHA-RHAMNOSIDASE (EUROFUNG)"/>
    <property type="match status" value="1"/>
</dbReference>
<dbReference type="InterPro" id="IPR013737">
    <property type="entry name" value="Bac_rhamnosid_N"/>
</dbReference>
<dbReference type="EC" id="3.2.1.40" evidence="2"/>
<dbReference type="AlphaFoldDB" id="A0A318JZI4"/>
<dbReference type="Gene3D" id="2.60.120.260">
    <property type="entry name" value="Galactose-binding domain-like"/>
    <property type="match status" value="2"/>
</dbReference>
<comment type="catalytic activity">
    <reaction evidence="1">
        <text>Hydrolysis of terminal non-reducing alpha-L-rhamnose residues in alpha-L-rhamnosides.</text>
        <dbReference type="EC" id="3.2.1.40"/>
    </reaction>
</comment>
<name>A0A318JZI4_9NOCA</name>
<evidence type="ECO:0000256" key="2">
    <source>
        <dbReference type="ARBA" id="ARBA00012652"/>
    </source>
</evidence>
<evidence type="ECO:0000256" key="1">
    <source>
        <dbReference type="ARBA" id="ARBA00001445"/>
    </source>
</evidence>
<dbReference type="Pfam" id="PF17389">
    <property type="entry name" value="Bac_rhamnosid6H"/>
    <property type="match status" value="1"/>
</dbReference>
<dbReference type="PIRSF" id="PIRSF010631">
    <property type="entry name" value="A-rhamnsds"/>
    <property type="match status" value="1"/>
</dbReference>
<dbReference type="Pfam" id="PF08531">
    <property type="entry name" value="Bac_rhamnosid_N"/>
    <property type="match status" value="1"/>
</dbReference>
<evidence type="ECO:0000256" key="3">
    <source>
        <dbReference type="ARBA" id="ARBA00022801"/>
    </source>
</evidence>
<dbReference type="InterPro" id="IPR012341">
    <property type="entry name" value="6hp_glycosidase-like_sf"/>
</dbReference>
<dbReference type="Pfam" id="PF17390">
    <property type="entry name" value="Bac_rhamnosid_C"/>
    <property type="match status" value="1"/>
</dbReference>
<accession>A0A318JZI4</accession>
<dbReference type="PANTHER" id="PTHR33307:SF11">
    <property type="entry name" value="ALPHA-L-RHAMNOSIDASE"/>
    <property type="match status" value="1"/>
</dbReference>
<dbReference type="GO" id="GO:0030596">
    <property type="term" value="F:alpha-L-rhamnosidase activity"/>
    <property type="evidence" value="ECO:0007669"/>
    <property type="project" value="UniProtKB-EC"/>
</dbReference>
<feature type="domain" description="Alpha-L-rhamnosidase six-hairpin glycosidase" evidence="6">
    <location>
        <begin position="473"/>
        <end position="813"/>
    </location>
</feature>
<dbReference type="InterPro" id="IPR035398">
    <property type="entry name" value="Bac_rhamnosid_C"/>
</dbReference>
<gene>
    <name evidence="8" type="ORF">DFR70_111164</name>
</gene>
<keyword evidence="3" id="KW-0378">Hydrolase</keyword>
<protein>
    <recommendedName>
        <fullName evidence="2">alpha-L-rhamnosidase</fullName>
        <ecNumber evidence="2">3.2.1.40</ecNumber>
    </recommendedName>
</protein>
<dbReference type="EMBL" id="QJKF01000011">
    <property type="protein sequence ID" value="PXX59780.1"/>
    <property type="molecule type" value="Genomic_DNA"/>
</dbReference>
<evidence type="ECO:0000259" key="5">
    <source>
        <dbReference type="Pfam" id="PF08531"/>
    </source>
</evidence>
<keyword evidence="9" id="KW-1185">Reference proteome</keyword>
<feature type="domain" description="Bacterial alpha-L-rhamnosidase N-terminal" evidence="5">
    <location>
        <begin position="171"/>
        <end position="353"/>
    </location>
</feature>
<evidence type="ECO:0000259" key="7">
    <source>
        <dbReference type="Pfam" id="PF17390"/>
    </source>
</evidence>
<evidence type="ECO:0000259" key="6">
    <source>
        <dbReference type="Pfam" id="PF17389"/>
    </source>
</evidence>
<dbReference type="Pfam" id="PF25788">
    <property type="entry name" value="Ig_Rha78A_N"/>
    <property type="match status" value="1"/>
</dbReference>
<dbReference type="Pfam" id="PF05592">
    <property type="entry name" value="Bac_rhamnosid"/>
    <property type="match status" value="1"/>
</dbReference>
<evidence type="ECO:0000259" key="4">
    <source>
        <dbReference type="Pfam" id="PF05592"/>
    </source>
</evidence>
<dbReference type="InterPro" id="IPR016007">
    <property type="entry name" value="Alpha_rhamnosid"/>
</dbReference>
<dbReference type="SUPFAM" id="SSF48208">
    <property type="entry name" value="Six-hairpin glycosidases"/>
    <property type="match status" value="1"/>
</dbReference>
<comment type="caution">
    <text evidence="8">The sequence shown here is derived from an EMBL/GenBank/DDBJ whole genome shotgun (WGS) entry which is preliminary data.</text>
</comment>
<dbReference type="Gene3D" id="1.50.10.10">
    <property type="match status" value="1"/>
</dbReference>
<sequence>MDSNPSGAQGGSSNASGAAIADTTTDVAVLGLTVDYLVDPIGIDDRTPSLGWRLVSAEHSVRQSAYQVRAASSPQDLELDRPDLWDSGKTASAQQTDIVYAGRPPAAGEEVFWQVRVWTGDDRVSAWSPVARWEMGLLEPNDWTAQWISDSTPSASLPIFAHRFTVPTQGRIERARLYVSGLGLYEPRLNGRKVGADVLTPSVTDYRKRTLYRTYDVSEHLRAGNNVVGVMVGNGFFNVPEREGRYWESVTWKSGLGGSGETVRLSGEPKVIAQLEIRYADGTVQRVSSDASWRVDDGPIEFSGYYGGEDYDARRWQSNWDHPDGDHSHWRYAALASDTPAVLSAQFEPAVAEAQRLTAVELTEPEPGVYVFDFGTCFVGWPCIEVEGPAGTRVALVPGWYLDDGRVSQSGMVGWVPNVLVADHYTLSGDGVETWHPRFGYHGFRFLEVRGLPTAPSLSSVTGIVVRAATGATAEFECSAELLNTIYRIADRSLQSAMVSPTMPTDPNREKAGWQADRDVALSGVYRYDFAAYNQAMLREVFDAQRGDGDLQGIVPDPTGFWYIGDTNWTGAPIVQAYESYRRYGDAAPLRRHYPAMRQYFQLLRSREKDGIYPAGEFSEGYFGDWMYPGQHWQKPFDPDNAHFTAPETTVTWGSWRIAVAMAGIAQALDRTDDAHEFGRQAEEIAAAYHREFFDPATATYANGTQTATAIALDMGAPPRDLRDAVLAALVENIRESGNHLNAGMIGLLAIVRVLTDEGRHDVLYDVAVETSYPSYGYWLEHGATSLPESWEWTNREGVADLNILGGLTSWFTQGLAGIRQEPTAIAFDRVRIAPAIVGSLTSAAATIQTVRGEITSRWHRDGTAATVKVSIPANSTATIVVPLLRKDAELTASDDAQLIDRDERSATYRTGSGTWTFEQR</sequence>
<dbReference type="InterPro" id="IPR013783">
    <property type="entry name" value="Ig-like_fold"/>
</dbReference>
<dbReference type="InterPro" id="IPR008902">
    <property type="entry name" value="Rhamnosid_concanavalin"/>
</dbReference>
<evidence type="ECO:0000313" key="9">
    <source>
        <dbReference type="Proteomes" id="UP000247569"/>
    </source>
</evidence>
<feature type="domain" description="Alpha-L-rhamnosidase concanavalin-like" evidence="4">
    <location>
        <begin position="366"/>
        <end position="466"/>
    </location>
</feature>
<dbReference type="Gene3D" id="2.60.40.10">
    <property type="entry name" value="Immunoglobulins"/>
    <property type="match status" value="1"/>
</dbReference>
<organism evidence="8 9">
    <name type="scientific">Nocardia tenerifensis</name>
    <dbReference type="NCBI Taxonomy" id="228006"/>
    <lineage>
        <taxon>Bacteria</taxon>
        <taxon>Bacillati</taxon>
        <taxon>Actinomycetota</taxon>
        <taxon>Actinomycetes</taxon>
        <taxon>Mycobacteriales</taxon>
        <taxon>Nocardiaceae</taxon>
        <taxon>Nocardia</taxon>
    </lineage>
</organism>
<dbReference type="Gene3D" id="2.60.420.10">
    <property type="entry name" value="Maltose phosphorylase, domain 3"/>
    <property type="match status" value="1"/>
</dbReference>
<reference evidence="8 9" key="1">
    <citation type="submission" date="2018-05" db="EMBL/GenBank/DDBJ databases">
        <title>Genomic Encyclopedia of Type Strains, Phase IV (KMG-IV): sequencing the most valuable type-strain genomes for metagenomic binning, comparative biology and taxonomic classification.</title>
        <authorList>
            <person name="Goeker M."/>
        </authorList>
    </citation>
    <scope>NUCLEOTIDE SEQUENCE [LARGE SCALE GENOMIC DNA]</scope>
    <source>
        <strain evidence="8 9">DSM 44704</strain>
    </source>
</reference>
<dbReference type="InterPro" id="IPR008928">
    <property type="entry name" value="6-hairpin_glycosidase_sf"/>
</dbReference>